<organism evidence="3 4">
    <name type="scientific">Patiria miniata</name>
    <name type="common">Bat star</name>
    <name type="synonym">Asterina miniata</name>
    <dbReference type="NCBI Taxonomy" id="46514"/>
    <lineage>
        <taxon>Eukaryota</taxon>
        <taxon>Metazoa</taxon>
        <taxon>Echinodermata</taxon>
        <taxon>Eleutherozoa</taxon>
        <taxon>Asterozoa</taxon>
        <taxon>Asteroidea</taxon>
        <taxon>Valvatacea</taxon>
        <taxon>Valvatida</taxon>
        <taxon>Asterinidae</taxon>
        <taxon>Patiria</taxon>
    </lineage>
</organism>
<feature type="region of interest" description="Disordered" evidence="2">
    <location>
        <begin position="365"/>
        <end position="386"/>
    </location>
</feature>
<feature type="compositionally biased region" description="Low complexity" evidence="2">
    <location>
        <begin position="1108"/>
        <end position="1121"/>
    </location>
</feature>
<feature type="region of interest" description="Disordered" evidence="2">
    <location>
        <begin position="1108"/>
        <end position="1170"/>
    </location>
</feature>
<dbReference type="GeneID" id="119731648"/>
<accession>A0A914AAI3</accession>
<feature type="region of interest" description="Disordered" evidence="2">
    <location>
        <begin position="222"/>
        <end position="287"/>
    </location>
</feature>
<feature type="compositionally biased region" description="Polar residues" evidence="2">
    <location>
        <begin position="521"/>
        <end position="536"/>
    </location>
</feature>
<feature type="region of interest" description="Disordered" evidence="2">
    <location>
        <begin position="925"/>
        <end position="996"/>
    </location>
</feature>
<feature type="compositionally biased region" description="Low complexity" evidence="2">
    <location>
        <begin position="423"/>
        <end position="436"/>
    </location>
</feature>
<feature type="region of interest" description="Disordered" evidence="2">
    <location>
        <begin position="127"/>
        <end position="167"/>
    </location>
</feature>
<evidence type="ECO:0000256" key="2">
    <source>
        <dbReference type="SAM" id="MobiDB-lite"/>
    </source>
</evidence>
<keyword evidence="4" id="KW-1185">Reference proteome</keyword>
<evidence type="ECO:0000313" key="3">
    <source>
        <dbReference type="EnsemblMetazoa" id="XP_038060778.1"/>
    </source>
</evidence>
<feature type="compositionally biased region" description="Polar residues" evidence="2">
    <location>
        <begin position="756"/>
        <end position="770"/>
    </location>
</feature>
<feature type="compositionally biased region" description="Polar residues" evidence="2">
    <location>
        <begin position="925"/>
        <end position="956"/>
    </location>
</feature>
<feature type="region of interest" description="Disordered" evidence="2">
    <location>
        <begin position="51"/>
        <end position="99"/>
    </location>
</feature>
<feature type="compositionally biased region" description="Polar residues" evidence="2">
    <location>
        <begin position="556"/>
        <end position="571"/>
    </location>
</feature>
<feature type="region of interest" description="Disordered" evidence="2">
    <location>
        <begin position="472"/>
        <end position="629"/>
    </location>
</feature>
<feature type="compositionally biased region" description="Polar residues" evidence="2">
    <location>
        <begin position="1150"/>
        <end position="1168"/>
    </location>
</feature>
<evidence type="ECO:0000256" key="1">
    <source>
        <dbReference type="SAM" id="Coils"/>
    </source>
</evidence>
<protein>
    <submittedName>
        <fullName evidence="3">Uncharacterized protein</fullName>
    </submittedName>
</protein>
<feature type="compositionally biased region" description="Low complexity" evidence="2">
    <location>
        <begin position="872"/>
        <end position="907"/>
    </location>
</feature>
<feature type="compositionally biased region" description="Low complexity" evidence="2">
    <location>
        <begin position="276"/>
        <end position="285"/>
    </location>
</feature>
<proteinExistence type="predicted"/>
<feature type="compositionally biased region" description="Polar residues" evidence="2">
    <location>
        <begin position="972"/>
        <end position="981"/>
    </location>
</feature>
<name>A0A914AAI3_PATMI</name>
<feature type="compositionally biased region" description="Polar residues" evidence="2">
    <location>
        <begin position="82"/>
        <end position="97"/>
    </location>
</feature>
<feature type="region of interest" description="Disordered" evidence="2">
    <location>
        <begin position="743"/>
        <end position="770"/>
    </location>
</feature>
<feature type="compositionally biased region" description="Polar residues" evidence="2">
    <location>
        <begin position="1122"/>
        <end position="1138"/>
    </location>
</feature>
<feature type="compositionally biased region" description="Low complexity" evidence="2">
    <location>
        <begin position="795"/>
        <end position="806"/>
    </location>
</feature>
<feature type="region of interest" description="Disordered" evidence="2">
    <location>
        <begin position="789"/>
        <end position="808"/>
    </location>
</feature>
<feature type="compositionally biased region" description="Polar residues" evidence="2">
    <location>
        <begin position="476"/>
        <end position="504"/>
    </location>
</feature>
<sequence>MDGSSESETVVDESVELCDSPSVLTGLFQIRRASSQTQPNVEPVCQVLEHKSGGLSTSPDFSFKFNEDKSSEAPSQKDGASVDNSSQQSEKSQSIFTQRIPVKRKSPIVTLCSPVFARAPSLKLPRIIDDTSSSTDTHLSESPSFQGDHDQVAYESPSRGLLPNQQSSITTFPSEQEITPEPKHLHLAELKQSQATPLHLSPATHESPNLNQETHQLEVLESAPRQNSSSLKEATYPSVPTSSQRQLAPTPMTTGTTFNSSLPDPTYHSSEFKTVSSNSSSGLGSATLPYCEENREVGASQRSDDDASLVEMERMQQKIREKMSSKDEDVKYADKIRRSLQDMQARLRHLSSKQREHRQQLGIQLKQQAATPGSQQQQQEARMQLQNMTRRQQQLLKLLQSHKELAASLQQMQGTEHPPLAQSISSGKSNTTKNSNLQEGKPARIAQTYSGDDPSKKSSLPGQEAILMQKEKEVMSPSSNLLSTQVSKTQTLSKPTPEITSTRTFKPPFKAHPTKRPHQLKSPSSVLADSSSNSTPKPGKDEVKSTSASVPDKSMSIPNSLVRDTSVFITNDNRRSPSKSPPYSPLSGMSNDEYLSETTGLLVKEGTSDGPRGKNQNEQPSQREASLRTEGFSIDSLEQDATTTTLDLAAVLHNNLPDKRRATTMTSNVSAINQPPVPLSSDPVSKIPRGATPASSLQTDSISVDCMAQQSATSQRTETASAHPEKFLCSANLPAQTKSIKETTPLVSPTKAPLAISSNPVSEFPQTTETIPDNTQTLVNQLTSIQNKDLNSCRGTDTSGSTSASSQPRKVVVYKINASSLNDPGTMFSSKSTLDTVVSSVSTAATVPTTFHVENVGSTTLLRSNSIPTKNQRQQRQDQSLSSSNNSSALTQSQTPATSSFSIPSSTCSVSVPRAIVSTTLFTTSPHSKISTKTGRETINNTGTKSQTSSNLQGTPETHKKAASSKAKTTVGDLSSQNQRPSSHHNPKSFSDEDDIPSLQNLLQKGLINSGENVLSIKLKRGTVNGSLNSDGTVCPTTPLKNATSGSISLCHMVSLVKRKSLNWIQQNPSIWKSVLYKGKPLDKVHTDYKALIARDLQLQSQANAGKKATQAKAATTKTNTLSSIQESPPSRSNSGSAHPTPPSQRHAPASTSQDLSTGTSSRGTAITSRGHDLVTLGHRITTSTAQDVNSSVNVGLVSSMKKILLISDDELVPASWGISSNFRSTDFQNAAIAPEWIDEMDVWP</sequence>
<evidence type="ECO:0000313" key="4">
    <source>
        <dbReference type="Proteomes" id="UP000887568"/>
    </source>
</evidence>
<feature type="region of interest" description="Disordered" evidence="2">
    <location>
        <begin position="862"/>
        <end position="907"/>
    </location>
</feature>
<dbReference type="AlphaFoldDB" id="A0A914AAI3"/>
<feature type="compositionally biased region" description="Low complexity" evidence="2">
    <location>
        <begin position="367"/>
        <end position="386"/>
    </location>
</feature>
<feature type="compositionally biased region" description="Polar residues" evidence="2">
    <location>
        <begin position="614"/>
        <end position="624"/>
    </location>
</feature>
<dbReference type="Proteomes" id="UP000887568">
    <property type="component" value="Unplaced"/>
</dbReference>
<feature type="coiled-coil region" evidence="1">
    <location>
        <begin position="333"/>
        <end position="360"/>
    </location>
</feature>
<feature type="region of interest" description="Disordered" evidence="2">
    <location>
        <begin position="410"/>
        <end position="460"/>
    </location>
</feature>
<feature type="compositionally biased region" description="Polar residues" evidence="2">
    <location>
        <begin position="224"/>
        <end position="275"/>
    </location>
</feature>
<dbReference type="OrthoDB" id="10638657at2759"/>
<keyword evidence="1" id="KW-0175">Coiled coil</keyword>
<reference evidence="3" key="1">
    <citation type="submission" date="2022-11" db="UniProtKB">
        <authorList>
            <consortium name="EnsemblMetazoa"/>
        </authorList>
    </citation>
    <scope>IDENTIFICATION</scope>
</reference>
<dbReference type="RefSeq" id="XP_038060778.1">
    <property type="nucleotide sequence ID" value="XM_038204850.1"/>
</dbReference>
<feature type="compositionally biased region" description="Polar residues" evidence="2">
    <location>
        <begin position="862"/>
        <end position="871"/>
    </location>
</feature>
<dbReference type="EnsemblMetazoa" id="XM_038204850.1">
    <property type="protein sequence ID" value="XP_038060778.1"/>
    <property type="gene ID" value="LOC119731648"/>
</dbReference>
<dbReference type="OMA" id="QNMTRRQ"/>